<evidence type="ECO:0000256" key="1">
    <source>
        <dbReference type="SAM" id="MobiDB-lite"/>
    </source>
</evidence>
<comment type="caution">
    <text evidence="2">The sequence shown here is derived from an EMBL/GenBank/DDBJ whole genome shotgun (WGS) entry which is preliminary data.</text>
</comment>
<evidence type="ECO:0000313" key="2">
    <source>
        <dbReference type="EMBL" id="KAF2084210.1"/>
    </source>
</evidence>
<gene>
    <name evidence="2" type="ORF">K490DRAFT_68994</name>
</gene>
<keyword evidence="3" id="KW-1185">Reference proteome</keyword>
<feature type="compositionally biased region" description="Low complexity" evidence="1">
    <location>
        <begin position="30"/>
        <end position="48"/>
    </location>
</feature>
<evidence type="ECO:0000313" key="3">
    <source>
        <dbReference type="Proteomes" id="UP000799776"/>
    </source>
</evidence>
<reference evidence="2" key="1">
    <citation type="journal article" date="2020" name="Stud. Mycol.">
        <title>101 Dothideomycetes genomes: a test case for predicting lifestyles and emergence of pathogens.</title>
        <authorList>
            <person name="Haridas S."/>
            <person name="Albert R."/>
            <person name="Binder M."/>
            <person name="Bloem J."/>
            <person name="Labutti K."/>
            <person name="Salamov A."/>
            <person name="Andreopoulos B."/>
            <person name="Baker S."/>
            <person name="Barry K."/>
            <person name="Bills G."/>
            <person name="Bluhm B."/>
            <person name="Cannon C."/>
            <person name="Castanera R."/>
            <person name="Culley D."/>
            <person name="Daum C."/>
            <person name="Ezra D."/>
            <person name="Gonzalez J."/>
            <person name="Henrissat B."/>
            <person name="Kuo A."/>
            <person name="Liang C."/>
            <person name="Lipzen A."/>
            <person name="Lutzoni F."/>
            <person name="Magnuson J."/>
            <person name="Mondo S."/>
            <person name="Nolan M."/>
            <person name="Ohm R."/>
            <person name="Pangilinan J."/>
            <person name="Park H.-J."/>
            <person name="Ramirez L."/>
            <person name="Alfaro M."/>
            <person name="Sun H."/>
            <person name="Tritt A."/>
            <person name="Yoshinaga Y."/>
            <person name="Zwiers L.-H."/>
            <person name="Turgeon B."/>
            <person name="Goodwin S."/>
            <person name="Spatafora J."/>
            <person name="Crous P."/>
            <person name="Grigoriev I."/>
        </authorList>
    </citation>
    <scope>NUCLEOTIDE SEQUENCE</scope>
    <source>
        <strain evidence="2">CBS 121410</strain>
    </source>
</reference>
<dbReference type="OrthoDB" id="5384020at2759"/>
<sequence length="270" mass="28747">MSDTNSPPRSPHPSDRRRSSFAGQFVDLFGRQSSGSASASAMASQQAPPSGPITAAAAEANRRRLSLTTLGLSGSPNQPSPFNNNPRSRGESMSSVTTDSVDESPFEEDGAPGPSTSPSQGSPFARRFSFGARALRDVKQGHGSGNANGRSHPNARSSPPTAVKRRGLSISPSQHQFPHQHLPFLSCQALFSPIGSLPYAPLAHGFDFAENMRTRAQRTSSISVGPPPPSTHHRAKSVAVMEPPVREVPKPAKAPDAFQERILKGDFYMD</sequence>
<name>A0A9P4LS55_9PEZI</name>
<feature type="compositionally biased region" description="Acidic residues" evidence="1">
    <location>
        <begin position="100"/>
        <end position="110"/>
    </location>
</feature>
<dbReference type="EMBL" id="ML978744">
    <property type="protein sequence ID" value="KAF2084210.1"/>
    <property type="molecule type" value="Genomic_DNA"/>
</dbReference>
<dbReference type="AlphaFoldDB" id="A0A9P4LS55"/>
<feature type="compositionally biased region" description="Low complexity" evidence="1">
    <location>
        <begin position="66"/>
        <end position="87"/>
    </location>
</feature>
<dbReference type="Proteomes" id="UP000799776">
    <property type="component" value="Unassembled WGS sequence"/>
</dbReference>
<feature type="region of interest" description="Disordered" evidence="1">
    <location>
        <begin position="1"/>
        <end position="126"/>
    </location>
</feature>
<accession>A0A9P4LS55</accession>
<protein>
    <submittedName>
        <fullName evidence="2">Uncharacterized protein</fullName>
    </submittedName>
</protein>
<organism evidence="2 3">
    <name type="scientific">Saccharata proteae CBS 121410</name>
    <dbReference type="NCBI Taxonomy" id="1314787"/>
    <lineage>
        <taxon>Eukaryota</taxon>
        <taxon>Fungi</taxon>
        <taxon>Dikarya</taxon>
        <taxon>Ascomycota</taxon>
        <taxon>Pezizomycotina</taxon>
        <taxon>Dothideomycetes</taxon>
        <taxon>Dothideomycetes incertae sedis</taxon>
        <taxon>Botryosphaeriales</taxon>
        <taxon>Saccharataceae</taxon>
        <taxon>Saccharata</taxon>
    </lineage>
</organism>
<feature type="compositionally biased region" description="Polar residues" evidence="1">
    <location>
        <begin position="145"/>
        <end position="160"/>
    </location>
</feature>
<feature type="region of interest" description="Disordered" evidence="1">
    <location>
        <begin position="139"/>
        <end position="166"/>
    </location>
</feature>
<proteinExistence type="predicted"/>
<feature type="compositionally biased region" description="Low complexity" evidence="1">
    <location>
        <begin position="111"/>
        <end position="123"/>
    </location>
</feature>